<evidence type="ECO:0000256" key="6">
    <source>
        <dbReference type="ARBA" id="ARBA00012402"/>
    </source>
</evidence>
<accession>A0A916U6Q1</accession>
<keyword evidence="12" id="KW-0963">Cytoplasm</keyword>
<reference evidence="14" key="2">
    <citation type="submission" date="2020-09" db="EMBL/GenBank/DDBJ databases">
        <authorList>
            <person name="Sun Q."/>
            <person name="Zhou Y."/>
        </authorList>
    </citation>
    <scope>NUCLEOTIDE SEQUENCE</scope>
    <source>
        <strain evidence="14">CGMCC 1.15478</strain>
    </source>
</reference>
<protein>
    <recommendedName>
        <fullName evidence="7 12">Coproporphyrinogen III oxidase</fullName>
        <ecNumber evidence="6 12">1.3.3.15</ecNumber>
    </recommendedName>
</protein>
<keyword evidence="15" id="KW-1185">Reference proteome</keyword>
<gene>
    <name evidence="14" type="primary">hemG</name>
    <name evidence="14" type="ORF">GCM10011410_10170</name>
</gene>
<reference evidence="14" key="1">
    <citation type="journal article" date="2014" name="Int. J. Syst. Evol. Microbiol.">
        <title>Complete genome sequence of Corynebacterium casei LMG S-19264T (=DSM 44701T), isolated from a smear-ripened cheese.</title>
        <authorList>
            <consortium name="US DOE Joint Genome Institute (JGI-PGF)"/>
            <person name="Walter F."/>
            <person name="Albersmeier A."/>
            <person name="Kalinowski J."/>
            <person name="Ruckert C."/>
        </authorList>
    </citation>
    <scope>NUCLEOTIDE SEQUENCE</scope>
    <source>
        <strain evidence="14">CGMCC 1.15478</strain>
    </source>
</reference>
<dbReference type="AlphaFoldDB" id="A0A916U6Q1"/>
<dbReference type="Gene3D" id="3.90.660.20">
    <property type="entry name" value="Protoporphyrinogen oxidase, mitochondrial, domain 2"/>
    <property type="match status" value="1"/>
</dbReference>
<dbReference type="Gene3D" id="1.10.3110.10">
    <property type="entry name" value="protoporphyrinogen ix oxidase, domain 3"/>
    <property type="match status" value="1"/>
</dbReference>
<comment type="function">
    <text evidence="3 12">Involved in coproporphyrin-dependent heme b biosynthesis. Catalyzes the oxidation of coproporphyrinogen III to coproporphyrin III.</text>
</comment>
<evidence type="ECO:0000256" key="2">
    <source>
        <dbReference type="ARBA" id="ARBA00001974"/>
    </source>
</evidence>
<evidence type="ECO:0000256" key="7">
    <source>
        <dbReference type="ARBA" id="ARBA00019046"/>
    </source>
</evidence>
<evidence type="ECO:0000256" key="5">
    <source>
        <dbReference type="ARBA" id="ARBA00008310"/>
    </source>
</evidence>
<proteinExistence type="inferred from homology"/>
<dbReference type="EMBL" id="BMJH01000001">
    <property type="protein sequence ID" value="GGC59716.1"/>
    <property type="molecule type" value="Genomic_DNA"/>
</dbReference>
<evidence type="ECO:0000256" key="11">
    <source>
        <dbReference type="ARBA" id="ARBA00023133"/>
    </source>
</evidence>
<dbReference type="SUPFAM" id="SSF54373">
    <property type="entry name" value="FAD-linked reductases, C-terminal domain"/>
    <property type="match status" value="1"/>
</dbReference>
<sequence length="384" mass="40439">MELADELGLVGELVQPGTLRPAIWSESSLHDMPAGAFMGIPLRSNGFTNLLSPAAMKRVEDEPTRPFAWEPGTDVSLADLVGDRFGVEVVRRSVDPLLSGVYGGDTRHIGVRAAIPELARALDGGATSLTEALRAAIVPGPPGPVFAAFRNGYRTLIDALVLKSAADIFLEKRITALRKTTTGWHCDTFGEFDAVIITTPAHALGDIVGEVAPDASQAAASIQHASAALVTFSLPADAEIPPHSGVLVATGEALTAKAFTFTSRKWPHQAHRNLVRVSLGRFGDDPQTSVVAQPDNTVVDLARRDLAAVTGIDKTPRAVHVQRWNAGLPQYEPGHTARVETIEQSINELRGLAVAGGYLHGVGVPACVATANAAVTKVLSDMAG</sequence>
<evidence type="ECO:0000256" key="10">
    <source>
        <dbReference type="ARBA" id="ARBA00023002"/>
    </source>
</evidence>
<evidence type="ECO:0000259" key="13">
    <source>
        <dbReference type="Pfam" id="PF01593"/>
    </source>
</evidence>
<dbReference type="PANTHER" id="PTHR42923">
    <property type="entry name" value="PROTOPORPHYRINOGEN OXIDASE"/>
    <property type="match status" value="1"/>
</dbReference>
<dbReference type="NCBIfam" id="TIGR00562">
    <property type="entry name" value="proto_IX_ox"/>
    <property type="match status" value="1"/>
</dbReference>
<comment type="similarity">
    <text evidence="5 12">Belongs to the protoporphyrinogen/coproporphyrinogen oxidase family. Coproporphyrinogen III oxidase subfamily.</text>
</comment>
<dbReference type="PANTHER" id="PTHR42923:SF3">
    <property type="entry name" value="PROTOPORPHYRINOGEN OXIDASE"/>
    <property type="match status" value="1"/>
</dbReference>
<name>A0A916U6Q1_9ACTN</name>
<evidence type="ECO:0000256" key="12">
    <source>
        <dbReference type="RuleBase" id="RU364052"/>
    </source>
</evidence>
<dbReference type="InterPro" id="IPR002937">
    <property type="entry name" value="Amino_oxidase"/>
</dbReference>
<evidence type="ECO:0000313" key="15">
    <source>
        <dbReference type="Proteomes" id="UP000641514"/>
    </source>
</evidence>
<evidence type="ECO:0000256" key="8">
    <source>
        <dbReference type="ARBA" id="ARBA00022630"/>
    </source>
</evidence>
<dbReference type="InterPro" id="IPR036188">
    <property type="entry name" value="FAD/NAD-bd_sf"/>
</dbReference>
<organism evidence="14 15">
    <name type="scientific">Hoyosella rhizosphaerae</name>
    <dbReference type="NCBI Taxonomy" id="1755582"/>
    <lineage>
        <taxon>Bacteria</taxon>
        <taxon>Bacillati</taxon>
        <taxon>Actinomycetota</taxon>
        <taxon>Actinomycetes</taxon>
        <taxon>Mycobacteriales</taxon>
        <taxon>Hoyosellaceae</taxon>
        <taxon>Hoyosella</taxon>
    </lineage>
</organism>
<dbReference type="Pfam" id="PF01593">
    <property type="entry name" value="Amino_oxidase"/>
    <property type="match status" value="1"/>
</dbReference>
<comment type="pathway">
    <text evidence="4 12">Porphyrin-containing compound metabolism; protoheme biosynthesis.</text>
</comment>
<comment type="cofactor">
    <cofactor evidence="2 12">
        <name>FAD</name>
        <dbReference type="ChEBI" id="CHEBI:57692"/>
    </cofactor>
</comment>
<dbReference type="InterPro" id="IPR050464">
    <property type="entry name" value="Zeta_carotene_desat/Oxidored"/>
</dbReference>
<dbReference type="InterPro" id="IPR004572">
    <property type="entry name" value="Protoporphyrinogen_oxidase"/>
</dbReference>
<feature type="domain" description="Amine oxidase" evidence="13">
    <location>
        <begin position="3"/>
        <end position="379"/>
    </location>
</feature>
<keyword evidence="9 12" id="KW-0274">FAD</keyword>
<comment type="caution">
    <text evidence="14">The sequence shown here is derived from an EMBL/GenBank/DDBJ whole genome shotgun (WGS) entry which is preliminary data.</text>
</comment>
<dbReference type="GO" id="GO:0004729">
    <property type="term" value="F:oxygen-dependent protoporphyrinogen oxidase activity"/>
    <property type="evidence" value="ECO:0007669"/>
    <property type="project" value="UniProtKB-UniRule"/>
</dbReference>
<evidence type="ECO:0000256" key="9">
    <source>
        <dbReference type="ARBA" id="ARBA00022827"/>
    </source>
</evidence>
<dbReference type="GO" id="GO:0005737">
    <property type="term" value="C:cytoplasm"/>
    <property type="evidence" value="ECO:0007669"/>
    <property type="project" value="UniProtKB-SubCell"/>
</dbReference>
<evidence type="ECO:0000256" key="3">
    <source>
        <dbReference type="ARBA" id="ARBA00002185"/>
    </source>
</evidence>
<dbReference type="Proteomes" id="UP000641514">
    <property type="component" value="Unassembled WGS sequence"/>
</dbReference>
<comment type="subcellular location">
    <subcellularLocation>
        <location evidence="12">Cytoplasm</location>
    </subcellularLocation>
</comment>
<dbReference type="SUPFAM" id="SSF51905">
    <property type="entry name" value="FAD/NAD(P)-binding domain"/>
    <property type="match status" value="1"/>
</dbReference>
<dbReference type="Gene3D" id="3.50.50.60">
    <property type="entry name" value="FAD/NAD(P)-binding domain"/>
    <property type="match status" value="1"/>
</dbReference>
<evidence type="ECO:0000256" key="1">
    <source>
        <dbReference type="ARBA" id="ARBA00001755"/>
    </source>
</evidence>
<evidence type="ECO:0000256" key="4">
    <source>
        <dbReference type="ARBA" id="ARBA00004744"/>
    </source>
</evidence>
<keyword evidence="11 12" id="KW-0350">Heme biosynthesis</keyword>
<keyword evidence="10 12" id="KW-0560">Oxidoreductase</keyword>
<evidence type="ECO:0000313" key="14">
    <source>
        <dbReference type="EMBL" id="GGC59716.1"/>
    </source>
</evidence>
<dbReference type="GO" id="GO:0006783">
    <property type="term" value="P:heme biosynthetic process"/>
    <property type="evidence" value="ECO:0007669"/>
    <property type="project" value="UniProtKB-UniRule"/>
</dbReference>
<dbReference type="EC" id="1.3.3.15" evidence="6 12"/>
<comment type="catalytic activity">
    <reaction evidence="1">
        <text>coproporphyrinogen III + 3 O2 = coproporphyrin III + 3 H2O2</text>
        <dbReference type="Rhea" id="RHEA:43436"/>
        <dbReference type="ChEBI" id="CHEBI:15379"/>
        <dbReference type="ChEBI" id="CHEBI:16240"/>
        <dbReference type="ChEBI" id="CHEBI:57309"/>
        <dbReference type="ChEBI" id="CHEBI:131725"/>
        <dbReference type="EC" id="1.3.3.15"/>
    </reaction>
    <physiologicalReaction direction="left-to-right" evidence="1">
        <dbReference type="Rhea" id="RHEA:43437"/>
    </physiologicalReaction>
</comment>
<keyword evidence="8 12" id="KW-0285">Flavoprotein</keyword>